<dbReference type="PhylomeDB" id="B3S304"/>
<dbReference type="InterPro" id="IPR011604">
    <property type="entry name" value="PDDEXK-like_dom_sf"/>
</dbReference>
<dbReference type="KEGG" id="tad:TRIADDRAFT_58549"/>
<dbReference type="eggNOG" id="ENOG502S0S7">
    <property type="taxonomic scope" value="Eukaryota"/>
</dbReference>
<dbReference type="STRING" id="10228.B3S304"/>
<dbReference type="InterPro" id="IPR011335">
    <property type="entry name" value="Restrct_endonuc-II-like"/>
</dbReference>
<reference evidence="1 2" key="1">
    <citation type="journal article" date="2008" name="Nature">
        <title>The Trichoplax genome and the nature of placozoans.</title>
        <authorList>
            <person name="Srivastava M."/>
            <person name="Begovic E."/>
            <person name="Chapman J."/>
            <person name="Putnam N.H."/>
            <person name="Hellsten U."/>
            <person name="Kawashima T."/>
            <person name="Kuo A."/>
            <person name="Mitros T."/>
            <person name="Salamov A."/>
            <person name="Carpenter M.L."/>
            <person name="Signorovitch A.Y."/>
            <person name="Moreno M.A."/>
            <person name="Kamm K."/>
            <person name="Grimwood J."/>
            <person name="Schmutz J."/>
            <person name="Shapiro H."/>
            <person name="Grigoriev I.V."/>
            <person name="Buss L.W."/>
            <person name="Schierwater B."/>
            <person name="Dellaporta S.L."/>
            <person name="Rokhsar D.S."/>
        </authorList>
    </citation>
    <scope>NUCLEOTIDE SEQUENCE [LARGE SCALE GENOMIC DNA]</scope>
    <source>
        <strain evidence="1 2">Grell-BS-1999</strain>
    </source>
</reference>
<organism evidence="1 2">
    <name type="scientific">Trichoplax adhaerens</name>
    <name type="common">Trichoplax reptans</name>
    <dbReference type="NCBI Taxonomy" id="10228"/>
    <lineage>
        <taxon>Eukaryota</taxon>
        <taxon>Metazoa</taxon>
        <taxon>Placozoa</taxon>
        <taxon>Uniplacotomia</taxon>
        <taxon>Trichoplacea</taxon>
        <taxon>Trichoplacidae</taxon>
        <taxon>Trichoplax</taxon>
    </lineage>
</organism>
<dbReference type="CTD" id="6755788"/>
<evidence type="ECO:0008006" key="3">
    <source>
        <dbReference type="Google" id="ProtNLM"/>
    </source>
</evidence>
<dbReference type="GO" id="GO:0006281">
    <property type="term" value="P:DNA repair"/>
    <property type="evidence" value="ECO:0007669"/>
    <property type="project" value="UniProtKB-ARBA"/>
</dbReference>
<dbReference type="Proteomes" id="UP000009022">
    <property type="component" value="Unassembled WGS sequence"/>
</dbReference>
<dbReference type="SUPFAM" id="SSF52980">
    <property type="entry name" value="Restriction endonuclease-like"/>
    <property type="match status" value="1"/>
</dbReference>
<accession>B3S304</accession>
<dbReference type="Gene3D" id="3.90.320.10">
    <property type="match status" value="1"/>
</dbReference>
<gene>
    <name evidence="1" type="ORF">TRIADDRAFT_58549</name>
</gene>
<evidence type="ECO:0000313" key="2">
    <source>
        <dbReference type="Proteomes" id="UP000009022"/>
    </source>
</evidence>
<dbReference type="CDD" id="cd22343">
    <property type="entry name" value="PDDEXK_lambda_exonuclease-like"/>
    <property type="match status" value="1"/>
</dbReference>
<dbReference type="RefSeq" id="XP_002114575.1">
    <property type="nucleotide sequence ID" value="XM_002114539.1"/>
</dbReference>
<dbReference type="EMBL" id="DS985248">
    <property type="protein sequence ID" value="EDV22709.1"/>
    <property type="molecule type" value="Genomic_DNA"/>
</dbReference>
<dbReference type="GeneID" id="6755788"/>
<protein>
    <recommendedName>
        <fullName evidence="3">SWIM-type domain-containing protein</fullName>
    </recommendedName>
</protein>
<dbReference type="HOGENOM" id="CLU_033580_0_0_1"/>
<evidence type="ECO:0000313" key="1">
    <source>
        <dbReference type="EMBL" id="EDV22709.1"/>
    </source>
</evidence>
<dbReference type="OrthoDB" id="7753208at2759"/>
<sequence length="551" mass="63352">MWNMLENYVDSLNPSSLARYIEKTKLIDGADPYRIMKDQWSTDDKDLPDITYPDIVNYLVTTESSYTLEDLKDYRSLQSYNYFVSGWVSDVMHCTINDRSIIIAKVQRSLNVKAAPFLPWIITESNGVIRAAHCNCITGLGETCSHVGAILFTVEAVVKVRQMASVVDESAYWLMSHNVQKIEFSKVQDINFESTETLKRKKNQNVTISPFPTVKSSNKVKVLEVAPPTEQEMAKFFRELHESNAKSAILSLIPEYCHFYGPCYLNGPLPKLLCDLYDENWTKMSKYELFDYCKKIMLSFAVTAEQADAIEKETRDHDSSKQWLIFRTGLITDSKLRAVYSDDIGQPSIYLLKSICYPKKVKPKQTNCYCNHLKLAHALYTETMKSQHQDFVIYKCGLIINPSWPFLTALPDYLTSCRCCGEGTLQLKCLCCNKPDELIDPSAVDNCFIKTENGQILLRQDHPIYYQIQAQVNISRKAYADIVVITSQFTHVERNQSNTRFWEIIIKKVIDYFRYIILPELTSKFYTRSNSKLAITDDQNKDFTGEEALLS</sequence>
<dbReference type="AlphaFoldDB" id="B3S304"/>
<dbReference type="PANTHER" id="PTHR47526">
    <property type="entry name" value="ATP-DEPENDENT DNA HELICASE"/>
    <property type="match status" value="1"/>
</dbReference>
<name>B3S304_TRIAD</name>
<dbReference type="PANTHER" id="PTHR47526:SF4">
    <property type="entry name" value="SWIM-TYPE DOMAIN-CONTAINING PROTEIN"/>
    <property type="match status" value="1"/>
</dbReference>
<dbReference type="OMA" id="PAYWILP"/>
<proteinExistence type="predicted"/>
<keyword evidence="2" id="KW-1185">Reference proteome</keyword>
<dbReference type="InParanoid" id="B3S304"/>